<dbReference type="SMART" id="SM00868">
    <property type="entry name" value="zf-AD"/>
    <property type="match status" value="1"/>
</dbReference>
<proteinExistence type="predicted"/>
<feature type="domain" description="C2H2-type" evidence="8">
    <location>
        <begin position="404"/>
        <end position="431"/>
    </location>
</feature>
<feature type="binding site" evidence="6">
    <location>
        <position position="13"/>
    </location>
    <ligand>
        <name>Zn(2+)</name>
        <dbReference type="ChEBI" id="CHEBI:29105"/>
    </ligand>
</feature>
<evidence type="ECO:0000313" key="10">
    <source>
        <dbReference type="EMBL" id="KAK6642121.1"/>
    </source>
</evidence>
<dbReference type="Gene3D" id="3.30.160.60">
    <property type="entry name" value="Classic Zinc Finger"/>
    <property type="match status" value="4"/>
</dbReference>
<dbReference type="Proteomes" id="UP001359485">
    <property type="component" value="Unassembled WGS sequence"/>
</dbReference>
<evidence type="ECO:0000256" key="6">
    <source>
        <dbReference type="PROSITE-ProRule" id="PRU01263"/>
    </source>
</evidence>
<evidence type="ECO:0000259" key="8">
    <source>
        <dbReference type="PROSITE" id="PS50157"/>
    </source>
</evidence>
<evidence type="ECO:0000256" key="3">
    <source>
        <dbReference type="ARBA" id="ARBA00022771"/>
    </source>
</evidence>
<evidence type="ECO:0000256" key="7">
    <source>
        <dbReference type="SAM" id="MobiDB-lite"/>
    </source>
</evidence>
<evidence type="ECO:0000256" key="4">
    <source>
        <dbReference type="ARBA" id="ARBA00022833"/>
    </source>
</evidence>
<protein>
    <submittedName>
        <fullName evidence="10">Uncharacterized protein</fullName>
    </submittedName>
</protein>
<dbReference type="Pfam" id="PF07776">
    <property type="entry name" value="zf-AD"/>
    <property type="match status" value="1"/>
</dbReference>
<feature type="binding site" evidence="6">
    <location>
        <position position="60"/>
    </location>
    <ligand>
        <name>Zn(2+)</name>
        <dbReference type="ChEBI" id="CHEBI:29105"/>
    </ligand>
</feature>
<sequence length="447" mass="51398">MLKSDFLLFCRLCVQQLESENFSSIFDGNKTENEISLPEKIKLCSSIEVNENDGLSPNICKRCLIKLNQTFVFRNQCILADITLRHLVRDITFNVSALKQLLNADLENCIYTPNTNASDVLNILQNGNSIKSKLHDYLENGSRANKLKTNNIEQKKGKDKKTGIRGKRQNLGNKREPYEMLNGKAAGNSDSFIEDGHDNLRWEMHRALGFYDVSKAELDVGEMNTSKCKMKPIRKLVKPKLMEVKRKGRHKKGKERKPSSYTCGYCQKVYPSEGGWRYHVHTVHNENYQPFICDLCGQSFKVKKNLEGHKNSIHFRLKLHLCDLCGRGFASRYALKVHTIWHNDQKDFACDVCGTRFRTRGKLNTHKSIHGGPKNFMCHICSRDFRWKKDFEVHVRTHTGEKPFTCSLCGKGFASVTSMRKHEKNHETDMKGKGEGSKPNKNEEKFE</sequence>
<dbReference type="SUPFAM" id="SSF57716">
    <property type="entry name" value="Glucocorticoid receptor-like (DNA-binding domain)"/>
    <property type="match status" value="1"/>
</dbReference>
<reference evidence="10 11" key="1">
    <citation type="submission" date="2023-09" db="EMBL/GenBank/DDBJ databases">
        <title>Genomes of two closely related lineages of the louse Polyplax serrata with different host specificities.</title>
        <authorList>
            <person name="Martinu J."/>
            <person name="Tarabai H."/>
            <person name="Stefka J."/>
            <person name="Hypsa V."/>
        </authorList>
    </citation>
    <scope>NUCLEOTIDE SEQUENCE [LARGE SCALE GENOMIC DNA]</scope>
    <source>
        <strain evidence="10">98ZLc_SE</strain>
    </source>
</reference>
<evidence type="ECO:0000256" key="2">
    <source>
        <dbReference type="ARBA" id="ARBA00022737"/>
    </source>
</evidence>
<dbReference type="SMART" id="SM00355">
    <property type="entry name" value="ZnF_C2H2"/>
    <property type="match status" value="6"/>
</dbReference>
<feature type="domain" description="C2H2-type" evidence="8">
    <location>
        <begin position="376"/>
        <end position="403"/>
    </location>
</feature>
<comment type="caution">
    <text evidence="10">The sequence shown here is derived from an EMBL/GenBank/DDBJ whole genome shotgun (WGS) entry which is preliminary data.</text>
</comment>
<dbReference type="Pfam" id="PF13912">
    <property type="entry name" value="zf-C2H2_6"/>
    <property type="match status" value="1"/>
</dbReference>
<dbReference type="PROSITE" id="PS50157">
    <property type="entry name" value="ZINC_FINGER_C2H2_2"/>
    <property type="match status" value="5"/>
</dbReference>
<feature type="domain" description="C2H2-type" evidence="8">
    <location>
        <begin position="291"/>
        <end position="319"/>
    </location>
</feature>
<dbReference type="PROSITE" id="PS00028">
    <property type="entry name" value="ZINC_FINGER_C2H2_1"/>
    <property type="match status" value="5"/>
</dbReference>
<feature type="domain" description="C2H2-type" evidence="8">
    <location>
        <begin position="348"/>
        <end position="375"/>
    </location>
</feature>
<dbReference type="InterPro" id="IPR012934">
    <property type="entry name" value="Znf_AD"/>
</dbReference>
<feature type="region of interest" description="Disordered" evidence="7">
    <location>
        <begin position="153"/>
        <end position="175"/>
    </location>
</feature>
<feature type="compositionally biased region" description="Basic and acidic residues" evidence="7">
    <location>
        <begin position="153"/>
        <end position="162"/>
    </location>
</feature>
<feature type="binding site" evidence="6">
    <location>
        <position position="63"/>
    </location>
    <ligand>
        <name>Zn(2+)</name>
        <dbReference type="ChEBI" id="CHEBI:29105"/>
    </ligand>
</feature>
<dbReference type="PROSITE" id="PS51915">
    <property type="entry name" value="ZAD"/>
    <property type="match status" value="1"/>
</dbReference>
<feature type="domain" description="C2H2-type" evidence="8">
    <location>
        <begin position="320"/>
        <end position="347"/>
    </location>
</feature>
<keyword evidence="2" id="KW-0677">Repeat</keyword>
<organism evidence="10 11">
    <name type="scientific">Polyplax serrata</name>
    <name type="common">Common mouse louse</name>
    <dbReference type="NCBI Taxonomy" id="468196"/>
    <lineage>
        <taxon>Eukaryota</taxon>
        <taxon>Metazoa</taxon>
        <taxon>Ecdysozoa</taxon>
        <taxon>Arthropoda</taxon>
        <taxon>Hexapoda</taxon>
        <taxon>Insecta</taxon>
        <taxon>Pterygota</taxon>
        <taxon>Neoptera</taxon>
        <taxon>Paraneoptera</taxon>
        <taxon>Psocodea</taxon>
        <taxon>Troctomorpha</taxon>
        <taxon>Phthiraptera</taxon>
        <taxon>Anoplura</taxon>
        <taxon>Polyplacidae</taxon>
        <taxon>Polyplax</taxon>
    </lineage>
</organism>
<keyword evidence="1 6" id="KW-0479">Metal-binding</keyword>
<dbReference type="Pfam" id="PF00096">
    <property type="entry name" value="zf-C2H2"/>
    <property type="match status" value="3"/>
</dbReference>
<keyword evidence="3 5" id="KW-0863">Zinc-finger</keyword>
<dbReference type="SUPFAM" id="SSF57667">
    <property type="entry name" value="beta-beta-alpha zinc fingers"/>
    <property type="match status" value="3"/>
</dbReference>
<feature type="binding site" evidence="6">
    <location>
        <position position="10"/>
    </location>
    <ligand>
        <name>Zn(2+)</name>
        <dbReference type="ChEBI" id="CHEBI:29105"/>
    </ligand>
</feature>
<evidence type="ECO:0000256" key="5">
    <source>
        <dbReference type="PROSITE-ProRule" id="PRU00042"/>
    </source>
</evidence>
<feature type="compositionally biased region" description="Basic and acidic residues" evidence="7">
    <location>
        <begin position="424"/>
        <end position="447"/>
    </location>
</feature>
<dbReference type="EMBL" id="JAWJWF010000001">
    <property type="protein sequence ID" value="KAK6642121.1"/>
    <property type="molecule type" value="Genomic_DNA"/>
</dbReference>
<dbReference type="InterPro" id="IPR036236">
    <property type="entry name" value="Znf_C2H2_sf"/>
</dbReference>
<name>A0ABR1BFB2_POLSC</name>
<feature type="region of interest" description="Disordered" evidence="7">
    <location>
        <begin position="420"/>
        <end position="447"/>
    </location>
</feature>
<dbReference type="PANTHER" id="PTHR24379">
    <property type="entry name" value="KRAB AND ZINC FINGER DOMAIN-CONTAINING"/>
    <property type="match status" value="1"/>
</dbReference>
<evidence type="ECO:0000313" key="11">
    <source>
        <dbReference type="Proteomes" id="UP001359485"/>
    </source>
</evidence>
<gene>
    <name evidence="10" type="ORF">RUM44_013844</name>
</gene>
<evidence type="ECO:0000259" key="9">
    <source>
        <dbReference type="PROSITE" id="PS51915"/>
    </source>
</evidence>
<feature type="domain" description="ZAD" evidence="9">
    <location>
        <begin position="8"/>
        <end position="87"/>
    </location>
</feature>
<keyword evidence="11" id="KW-1185">Reference proteome</keyword>
<evidence type="ECO:0000256" key="1">
    <source>
        <dbReference type="ARBA" id="ARBA00022723"/>
    </source>
</evidence>
<keyword evidence="4 6" id="KW-0862">Zinc</keyword>
<dbReference type="InterPro" id="IPR013087">
    <property type="entry name" value="Znf_C2H2_type"/>
</dbReference>
<accession>A0ABR1BFB2</accession>
<dbReference type="PANTHER" id="PTHR24379:SF127">
    <property type="entry name" value="BLOODY FINGERS-RELATED"/>
    <property type="match status" value="1"/>
</dbReference>
<dbReference type="Gene3D" id="3.40.1800.20">
    <property type="match status" value="1"/>
</dbReference>